<evidence type="ECO:0000256" key="2">
    <source>
        <dbReference type="ARBA" id="ARBA00023043"/>
    </source>
</evidence>
<proteinExistence type="predicted"/>
<dbReference type="SMART" id="SM00248">
    <property type="entry name" value="ANK"/>
    <property type="match status" value="3"/>
</dbReference>
<dbReference type="EMBL" id="GCKF01041069">
    <property type="protein sequence ID" value="JAG95258.1"/>
    <property type="molecule type" value="Transcribed_RNA"/>
</dbReference>
<dbReference type="PROSITE" id="PS50297">
    <property type="entry name" value="ANK_REP_REGION"/>
    <property type="match status" value="3"/>
</dbReference>
<dbReference type="GO" id="GO:0004842">
    <property type="term" value="F:ubiquitin-protein transferase activity"/>
    <property type="evidence" value="ECO:0007669"/>
    <property type="project" value="TreeGrafter"/>
</dbReference>
<feature type="repeat" description="ANK" evidence="3">
    <location>
        <begin position="100"/>
        <end position="125"/>
    </location>
</feature>
<evidence type="ECO:0000313" key="4">
    <source>
        <dbReference type="EMBL" id="JAG95258.1"/>
    </source>
</evidence>
<organism evidence="4">
    <name type="scientific">Araucaria cunninghamii</name>
    <name type="common">Hoop pine</name>
    <name type="synonym">Moreton Bay pine</name>
    <dbReference type="NCBI Taxonomy" id="56994"/>
    <lineage>
        <taxon>Eukaryota</taxon>
        <taxon>Viridiplantae</taxon>
        <taxon>Streptophyta</taxon>
        <taxon>Embryophyta</taxon>
        <taxon>Tracheophyta</taxon>
        <taxon>Spermatophyta</taxon>
        <taxon>Pinopsida</taxon>
        <taxon>Pinidae</taxon>
        <taxon>Conifers II</taxon>
        <taxon>Araucariales</taxon>
        <taxon>Araucariaceae</taxon>
        <taxon>Araucaria</taxon>
    </lineage>
</organism>
<feature type="repeat" description="ANK" evidence="3">
    <location>
        <begin position="28"/>
        <end position="60"/>
    </location>
</feature>
<dbReference type="InterPro" id="IPR036770">
    <property type="entry name" value="Ankyrin_rpt-contain_sf"/>
</dbReference>
<dbReference type="Pfam" id="PF13606">
    <property type="entry name" value="Ank_3"/>
    <property type="match status" value="1"/>
</dbReference>
<sequence>MPYERQSSFRWISGRRRSMPNPRETDDRGWTLLHIGARKGDLKMVKQLLDEGADVNITSLGPKSPGATPLHLAAAGGHLKVMDELLERGANIDARTKGGCGWTPLHNAAKERNKKAIKYLIDNGAFLPPDMNDRRFNPDLHYCPGLEWAYEIKVQRESSASGSEVTSSEGNISGG</sequence>
<accession>A0A0D6QZ14</accession>
<dbReference type="AlphaFoldDB" id="A0A0D6QZ14"/>
<keyword evidence="1" id="KW-0677">Repeat</keyword>
<dbReference type="PRINTS" id="PR01415">
    <property type="entry name" value="ANKYRIN"/>
</dbReference>
<dbReference type="InterPro" id="IPR002110">
    <property type="entry name" value="Ankyrin_rpt"/>
</dbReference>
<dbReference type="GO" id="GO:0085020">
    <property type="term" value="P:protein K6-linked ubiquitination"/>
    <property type="evidence" value="ECO:0007669"/>
    <property type="project" value="TreeGrafter"/>
</dbReference>
<dbReference type="Gene3D" id="1.25.40.20">
    <property type="entry name" value="Ankyrin repeat-containing domain"/>
    <property type="match status" value="1"/>
</dbReference>
<dbReference type="SUPFAM" id="SSF48403">
    <property type="entry name" value="Ankyrin repeat"/>
    <property type="match status" value="1"/>
</dbReference>
<dbReference type="PANTHER" id="PTHR24171:SF8">
    <property type="entry name" value="BRCA1-ASSOCIATED RING DOMAIN PROTEIN 1"/>
    <property type="match status" value="1"/>
</dbReference>
<feature type="repeat" description="ANK" evidence="3">
    <location>
        <begin position="65"/>
        <end position="97"/>
    </location>
</feature>
<reference evidence="4" key="1">
    <citation type="submission" date="2015-03" db="EMBL/GenBank/DDBJ databases">
        <title>A transcriptome of Araucaria cunninghamii, an australian fine timber species.</title>
        <authorList>
            <person name="Jing Yi C.J.Y."/>
            <person name="Yin San L.Y.S."/>
            <person name="Abdul Karim S.S."/>
            <person name="Wan Azmi N.N."/>
            <person name="Hercus R.R."/>
            <person name="Croft L.L."/>
        </authorList>
    </citation>
    <scope>NUCLEOTIDE SEQUENCE</scope>
    <source>
        <strain evidence="4">MI0301</strain>
        <tissue evidence="4">Leaf</tissue>
    </source>
</reference>
<evidence type="ECO:0000256" key="3">
    <source>
        <dbReference type="PROSITE-ProRule" id="PRU00023"/>
    </source>
</evidence>
<dbReference type="Pfam" id="PF12796">
    <property type="entry name" value="Ank_2"/>
    <property type="match status" value="1"/>
</dbReference>
<dbReference type="PROSITE" id="PS50088">
    <property type="entry name" value="ANK_REPEAT"/>
    <property type="match status" value="3"/>
</dbReference>
<dbReference type="PANTHER" id="PTHR24171">
    <property type="entry name" value="ANKYRIN REPEAT DOMAIN-CONTAINING PROTEIN 39-RELATED"/>
    <property type="match status" value="1"/>
</dbReference>
<protein>
    <submittedName>
        <fullName evidence="4">Uncharacterized protein</fullName>
    </submittedName>
</protein>
<evidence type="ECO:0000256" key="1">
    <source>
        <dbReference type="ARBA" id="ARBA00022737"/>
    </source>
</evidence>
<name>A0A0D6QZ14_ARACU</name>
<keyword evidence="2 3" id="KW-0040">ANK repeat</keyword>